<gene>
    <name evidence="2" type="ORF">QQX98_002189</name>
</gene>
<keyword evidence="3" id="KW-1185">Reference proteome</keyword>
<keyword evidence="1" id="KW-0472">Membrane</keyword>
<proteinExistence type="predicted"/>
<evidence type="ECO:0000256" key="1">
    <source>
        <dbReference type="SAM" id="Phobius"/>
    </source>
</evidence>
<evidence type="ECO:0000313" key="2">
    <source>
        <dbReference type="EMBL" id="KAK7421490.1"/>
    </source>
</evidence>
<reference evidence="2 3" key="1">
    <citation type="journal article" date="2025" name="Microbiol. Resour. Announc.">
        <title>Draft genome sequences for Neonectria magnoliae and Neonectria punicea, canker pathogens of Liriodendron tulipifera and Acer saccharum in West Virginia.</title>
        <authorList>
            <person name="Petronek H.M."/>
            <person name="Kasson M.T."/>
            <person name="Metheny A.M."/>
            <person name="Stauder C.M."/>
            <person name="Lovett B."/>
            <person name="Lynch S.C."/>
            <person name="Garnas J.R."/>
            <person name="Kasson L.R."/>
            <person name="Stajich J.E."/>
        </authorList>
    </citation>
    <scope>NUCLEOTIDE SEQUENCE [LARGE SCALE GENOMIC DNA]</scope>
    <source>
        <strain evidence="2 3">NRRL 64653</strain>
    </source>
</reference>
<protein>
    <submittedName>
        <fullName evidence="2">Uncharacterized protein</fullName>
    </submittedName>
</protein>
<keyword evidence="1" id="KW-1133">Transmembrane helix</keyword>
<sequence length="122" mass="14426">MPSINMRFDDMAVANMHNFLVRLIGYGVLVVSMVTLLGTPAPDIKDLFHFMPYFLPVIVGIMIHALRVLYLMLYAEQFRQWLIYVSRYTMCWLEDMRGEYEEPDVDFDDLKHPDGQIVLREY</sequence>
<keyword evidence="1" id="KW-0812">Transmembrane</keyword>
<dbReference type="EMBL" id="JAZAVJ010000022">
    <property type="protein sequence ID" value="KAK7421490.1"/>
    <property type="molecule type" value="Genomic_DNA"/>
</dbReference>
<evidence type="ECO:0000313" key="3">
    <source>
        <dbReference type="Proteomes" id="UP001498476"/>
    </source>
</evidence>
<name>A0ABR1HKR4_9HYPO</name>
<accession>A0ABR1HKR4</accession>
<dbReference type="Proteomes" id="UP001498476">
    <property type="component" value="Unassembled WGS sequence"/>
</dbReference>
<feature type="transmembrane region" description="Helical" evidence="1">
    <location>
        <begin position="53"/>
        <end position="73"/>
    </location>
</feature>
<comment type="caution">
    <text evidence="2">The sequence shown here is derived from an EMBL/GenBank/DDBJ whole genome shotgun (WGS) entry which is preliminary data.</text>
</comment>
<organism evidence="2 3">
    <name type="scientific">Neonectria punicea</name>
    <dbReference type="NCBI Taxonomy" id="979145"/>
    <lineage>
        <taxon>Eukaryota</taxon>
        <taxon>Fungi</taxon>
        <taxon>Dikarya</taxon>
        <taxon>Ascomycota</taxon>
        <taxon>Pezizomycotina</taxon>
        <taxon>Sordariomycetes</taxon>
        <taxon>Hypocreomycetidae</taxon>
        <taxon>Hypocreales</taxon>
        <taxon>Nectriaceae</taxon>
        <taxon>Neonectria</taxon>
    </lineage>
</organism>
<feature type="transmembrane region" description="Helical" evidence="1">
    <location>
        <begin position="20"/>
        <end position="41"/>
    </location>
</feature>